<reference evidence="2" key="1">
    <citation type="submission" date="2021-05" db="EMBL/GenBank/DDBJ databases">
        <authorList>
            <person name="Alioto T."/>
            <person name="Alioto T."/>
            <person name="Gomez Garrido J."/>
        </authorList>
    </citation>
    <scope>NUCLEOTIDE SEQUENCE</scope>
</reference>
<evidence type="ECO:0000313" key="2">
    <source>
        <dbReference type="EMBL" id="CAG6781392.1"/>
    </source>
</evidence>
<evidence type="ECO:0000256" key="1">
    <source>
        <dbReference type="SAM" id="Phobius"/>
    </source>
</evidence>
<protein>
    <submittedName>
        <fullName evidence="2">Uncharacterized protein</fullName>
    </submittedName>
</protein>
<keyword evidence="1" id="KW-1133">Transmembrane helix</keyword>
<feature type="transmembrane region" description="Helical" evidence="1">
    <location>
        <begin position="79"/>
        <end position="100"/>
    </location>
</feature>
<accession>A0A8D9F912</accession>
<name>A0A8D9F912_9HEMI</name>
<dbReference type="EMBL" id="HBUF01622726">
    <property type="protein sequence ID" value="CAG6781392.1"/>
    <property type="molecule type" value="Transcribed_RNA"/>
</dbReference>
<organism evidence="2">
    <name type="scientific">Cacopsylla melanoneura</name>
    <dbReference type="NCBI Taxonomy" id="428564"/>
    <lineage>
        <taxon>Eukaryota</taxon>
        <taxon>Metazoa</taxon>
        <taxon>Ecdysozoa</taxon>
        <taxon>Arthropoda</taxon>
        <taxon>Hexapoda</taxon>
        <taxon>Insecta</taxon>
        <taxon>Pterygota</taxon>
        <taxon>Neoptera</taxon>
        <taxon>Paraneoptera</taxon>
        <taxon>Hemiptera</taxon>
        <taxon>Sternorrhyncha</taxon>
        <taxon>Psylloidea</taxon>
        <taxon>Psyllidae</taxon>
        <taxon>Psyllinae</taxon>
        <taxon>Cacopsylla</taxon>
    </lineage>
</organism>
<proteinExistence type="predicted"/>
<sequence length="137" mass="15621">MVVAVEEEVMVEEVTKDLHPLLLLHVMEGMDVVEAVIKEAEVTRKVDVKLETVDMRVVAEDTVVLAVKVKLHLKVHRSLYLDLILRALLVPTVAVVLMVVEGTEKNDRRKQDIAKWNFQNFSHRLRTISILVEFAGE</sequence>
<dbReference type="AlphaFoldDB" id="A0A8D9F912"/>
<keyword evidence="1" id="KW-0472">Membrane</keyword>
<keyword evidence="1" id="KW-0812">Transmembrane</keyword>